<reference evidence="7" key="1">
    <citation type="submission" date="2016-10" db="EMBL/GenBank/DDBJ databases">
        <authorList>
            <person name="Varghese N."/>
            <person name="Submissions S."/>
        </authorList>
    </citation>
    <scope>NUCLEOTIDE SEQUENCE [LARGE SCALE GENOMIC DNA]</scope>
    <source>
        <strain evidence="7">DSM 26348</strain>
    </source>
</reference>
<dbReference type="SUPFAM" id="SSF56112">
    <property type="entry name" value="Protein kinase-like (PK-like)"/>
    <property type="match status" value="1"/>
</dbReference>
<evidence type="ECO:0000256" key="2">
    <source>
        <dbReference type="ARBA" id="ARBA00022741"/>
    </source>
</evidence>
<dbReference type="InterPro" id="IPR011009">
    <property type="entry name" value="Kinase-like_dom_sf"/>
</dbReference>
<dbReference type="Gene3D" id="1.10.510.10">
    <property type="entry name" value="Transferase(Phosphotransferase) domain 1"/>
    <property type="match status" value="1"/>
</dbReference>
<proteinExistence type="predicted"/>
<dbReference type="EMBL" id="FOQD01000013">
    <property type="protein sequence ID" value="SFI92609.1"/>
    <property type="molecule type" value="Genomic_DNA"/>
</dbReference>
<dbReference type="STRING" id="1576369.SAMN05421753_113175"/>
<dbReference type="PROSITE" id="PS00108">
    <property type="entry name" value="PROTEIN_KINASE_ST"/>
    <property type="match status" value="1"/>
</dbReference>
<name>A0A1I3M6D5_9PLAN</name>
<dbReference type="RefSeq" id="WP_092052633.1">
    <property type="nucleotide sequence ID" value="NZ_FOQD01000013.1"/>
</dbReference>
<evidence type="ECO:0000259" key="5">
    <source>
        <dbReference type="PROSITE" id="PS50011"/>
    </source>
</evidence>
<dbReference type="OrthoDB" id="6111975at2"/>
<keyword evidence="1" id="KW-0808">Transferase</keyword>
<dbReference type="GO" id="GO:0004674">
    <property type="term" value="F:protein serine/threonine kinase activity"/>
    <property type="evidence" value="ECO:0007669"/>
    <property type="project" value="TreeGrafter"/>
</dbReference>
<dbReference type="SMART" id="SM00220">
    <property type="entry name" value="S_TKc"/>
    <property type="match status" value="1"/>
</dbReference>
<evidence type="ECO:0000313" key="6">
    <source>
        <dbReference type="EMBL" id="SFI92609.1"/>
    </source>
</evidence>
<dbReference type="Pfam" id="PF00069">
    <property type="entry name" value="Pkinase"/>
    <property type="match status" value="1"/>
</dbReference>
<dbReference type="InterPro" id="IPR000719">
    <property type="entry name" value="Prot_kinase_dom"/>
</dbReference>
<dbReference type="GO" id="GO:0005524">
    <property type="term" value="F:ATP binding"/>
    <property type="evidence" value="ECO:0007669"/>
    <property type="project" value="UniProtKB-KW"/>
</dbReference>
<sequence>MVTLSIRARQKLGKYRIEKRLSEGGFATVYRAFDTIEGVHVALKIPRSLKPSTDTLRDFRREVRLAAKLEHPNILPLKDASVIDDYFVITFPLGERTLADRICRRVSFRAALSLSEQMLEALCYAHQQRIIHCDVKPENMVLFAGDRLRLGDFGIAKFAQKTIRGSGTGTLGYMAPEQAMGKPSQRSDVFSAGLIIYRMLTGEWPEWPYSWPPPAIGKLRARVHPDFIAFLQKAIDADPRRRFRDAEQMRNAFLRLKPRVLVYAERRRRRTA</sequence>
<keyword evidence="3" id="KW-0418">Kinase</keyword>
<dbReference type="PANTHER" id="PTHR43289">
    <property type="entry name" value="MITOGEN-ACTIVATED PROTEIN KINASE KINASE KINASE 20-RELATED"/>
    <property type="match status" value="1"/>
</dbReference>
<protein>
    <recommendedName>
        <fullName evidence="5">Protein kinase domain-containing protein</fullName>
    </recommendedName>
</protein>
<evidence type="ECO:0000256" key="4">
    <source>
        <dbReference type="ARBA" id="ARBA00022840"/>
    </source>
</evidence>
<dbReference type="Gene3D" id="3.30.200.20">
    <property type="entry name" value="Phosphorylase Kinase, domain 1"/>
    <property type="match status" value="1"/>
</dbReference>
<dbReference type="CDD" id="cd14014">
    <property type="entry name" value="STKc_PknB_like"/>
    <property type="match status" value="1"/>
</dbReference>
<gene>
    <name evidence="6" type="ORF">SAMN05421753_113175</name>
</gene>
<dbReference type="AlphaFoldDB" id="A0A1I3M6D5"/>
<keyword evidence="4" id="KW-0067">ATP-binding</keyword>
<dbReference type="PROSITE" id="PS50011">
    <property type="entry name" value="PROTEIN_KINASE_DOM"/>
    <property type="match status" value="1"/>
</dbReference>
<accession>A0A1I3M6D5</accession>
<feature type="domain" description="Protein kinase" evidence="5">
    <location>
        <begin position="15"/>
        <end position="254"/>
    </location>
</feature>
<organism evidence="6 7">
    <name type="scientific">Planctomicrobium piriforme</name>
    <dbReference type="NCBI Taxonomy" id="1576369"/>
    <lineage>
        <taxon>Bacteria</taxon>
        <taxon>Pseudomonadati</taxon>
        <taxon>Planctomycetota</taxon>
        <taxon>Planctomycetia</taxon>
        <taxon>Planctomycetales</taxon>
        <taxon>Planctomycetaceae</taxon>
        <taxon>Planctomicrobium</taxon>
    </lineage>
</organism>
<keyword evidence="2" id="KW-0547">Nucleotide-binding</keyword>
<evidence type="ECO:0000256" key="1">
    <source>
        <dbReference type="ARBA" id="ARBA00022679"/>
    </source>
</evidence>
<keyword evidence="7" id="KW-1185">Reference proteome</keyword>
<dbReference type="InterPro" id="IPR008271">
    <property type="entry name" value="Ser/Thr_kinase_AS"/>
</dbReference>
<dbReference type="PANTHER" id="PTHR43289:SF6">
    <property type="entry name" value="SERINE_THREONINE-PROTEIN KINASE NEKL-3"/>
    <property type="match status" value="1"/>
</dbReference>
<evidence type="ECO:0000313" key="7">
    <source>
        <dbReference type="Proteomes" id="UP000199518"/>
    </source>
</evidence>
<evidence type="ECO:0000256" key="3">
    <source>
        <dbReference type="ARBA" id="ARBA00022777"/>
    </source>
</evidence>
<dbReference type="Proteomes" id="UP000199518">
    <property type="component" value="Unassembled WGS sequence"/>
</dbReference>